<evidence type="ECO:0000313" key="1">
    <source>
        <dbReference type="EMBL" id="MDF0718042.1"/>
    </source>
</evidence>
<keyword evidence="2" id="KW-1185">Reference proteome</keyword>
<sequence length="51" mass="5868">MAGKVFKEVETLFVDKTGPGLDRFDKGPWEFLQTHWQGSVREVERVQAMVS</sequence>
<proteinExistence type="predicted"/>
<dbReference type="Proteomes" id="UP001221366">
    <property type="component" value="Unassembled WGS sequence"/>
</dbReference>
<name>A0ABT5Y3L7_9FLAO</name>
<organism evidence="1 2">
    <name type="scientific">Flagellimonas yonaguniensis</name>
    <dbReference type="NCBI Taxonomy" id="3031325"/>
    <lineage>
        <taxon>Bacteria</taxon>
        <taxon>Pseudomonadati</taxon>
        <taxon>Bacteroidota</taxon>
        <taxon>Flavobacteriia</taxon>
        <taxon>Flavobacteriales</taxon>
        <taxon>Flavobacteriaceae</taxon>
        <taxon>Flagellimonas</taxon>
    </lineage>
</organism>
<protein>
    <submittedName>
        <fullName evidence="1">Uncharacterized protein</fullName>
    </submittedName>
</protein>
<gene>
    <name evidence="1" type="ORF">PY092_17900</name>
</gene>
<comment type="caution">
    <text evidence="1">The sequence shown here is derived from an EMBL/GenBank/DDBJ whole genome shotgun (WGS) entry which is preliminary data.</text>
</comment>
<dbReference type="EMBL" id="JARFVB010000018">
    <property type="protein sequence ID" value="MDF0718042.1"/>
    <property type="molecule type" value="Genomic_DNA"/>
</dbReference>
<evidence type="ECO:0000313" key="2">
    <source>
        <dbReference type="Proteomes" id="UP001221366"/>
    </source>
</evidence>
<accession>A0ABT5Y3L7</accession>
<dbReference type="RefSeq" id="WP_163627733.1">
    <property type="nucleotide sequence ID" value="NZ_JARFVB010000018.1"/>
</dbReference>
<reference evidence="1 2" key="1">
    <citation type="submission" date="2023-03" db="EMBL/GenBank/DDBJ databases">
        <title>Muricauda XX sp. nov. and Muricauda XXX sp. nov., two novel species isolated from Okinawa Trough.</title>
        <authorList>
            <person name="Cao W."/>
            <person name="Deng X."/>
        </authorList>
    </citation>
    <scope>NUCLEOTIDE SEQUENCE [LARGE SCALE GENOMIC DNA]</scope>
    <source>
        <strain evidence="1 2">334s03</strain>
    </source>
</reference>